<dbReference type="Pfam" id="PF00583">
    <property type="entry name" value="Acetyltransf_1"/>
    <property type="match status" value="1"/>
</dbReference>
<evidence type="ECO:0000313" key="5">
    <source>
        <dbReference type="Proteomes" id="UP001141336"/>
    </source>
</evidence>
<proteinExistence type="predicted"/>
<dbReference type="CDD" id="cd04301">
    <property type="entry name" value="NAT_SF"/>
    <property type="match status" value="1"/>
</dbReference>
<accession>A0ABT4IJN6</accession>
<evidence type="ECO:0000256" key="2">
    <source>
        <dbReference type="ARBA" id="ARBA00023315"/>
    </source>
</evidence>
<name>A0ABT4IJN6_9EURY</name>
<dbReference type="PIRSF" id="PIRSF037663">
    <property type="entry name" value="Acetyltransf_GNAT_prd"/>
    <property type="match status" value="1"/>
</dbReference>
<reference evidence="4" key="1">
    <citation type="submission" date="2022-12" db="EMBL/GenBank/DDBJ databases">
        <title>Isolation and characterisation of novel Methanocorpusculum spp. from native Australian herbivores indicates the genus is ancestrally host-associated.</title>
        <authorList>
            <person name="Volmer J.G."/>
            <person name="Soo R.M."/>
            <person name="Evans P.N."/>
            <person name="Hoedt E.C."/>
            <person name="Astorga Alsina A.L."/>
            <person name="Woodcroft B.J."/>
            <person name="Tyson G.W."/>
            <person name="Hugenholtz P."/>
            <person name="Morrison M."/>
        </authorList>
    </citation>
    <scope>NUCLEOTIDE SEQUENCE</scope>
    <source>
        <strain evidence="4">CW153</strain>
    </source>
</reference>
<keyword evidence="5" id="KW-1185">Reference proteome</keyword>
<evidence type="ECO:0000259" key="3">
    <source>
        <dbReference type="PROSITE" id="PS51186"/>
    </source>
</evidence>
<protein>
    <submittedName>
        <fullName evidence="4">N-acetyltransferase</fullName>
    </submittedName>
</protein>
<dbReference type="PANTHER" id="PTHR43072:SF51">
    <property type="entry name" value="ABC SUPERFAMILY TRANSPORT PROTEIN"/>
    <property type="match status" value="1"/>
</dbReference>
<dbReference type="InterPro" id="IPR017255">
    <property type="entry name" value="AcTrfase_GNAT_prd"/>
</dbReference>
<evidence type="ECO:0000256" key="1">
    <source>
        <dbReference type="ARBA" id="ARBA00022679"/>
    </source>
</evidence>
<gene>
    <name evidence="4" type="ORF">O0S09_01615</name>
</gene>
<comment type="caution">
    <text evidence="4">The sequence shown here is derived from an EMBL/GenBank/DDBJ whole genome shotgun (WGS) entry which is preliminary data.</text>
</comment>
<sequence>MESIRVRPYTSADYPFICELDAPLFSGMGGPVLFRHIEELFPSLFFVAENDAGNIIGYILGGIHLDDAATGKLIRIGVVPNYQRRECGTKLTAALFAEMKRRDVTAVHLTVAETNTAAITFYKKLGFVQKERIPEYFYPATPRLVLWKTL</sequence>
<keyword evidence="1" id="KW-0808">Transferase</keyword>
<keyword evidence="2" id="KW-0012">Acyltransferase</keyword>
<dbReference type="Gene3D" id="3.40.630.30">
    <property type="match status" value="1"/>
</dbReference>
<dbReference type="SUPFAM" id="SSF55729">
    <property type="entry name" value="Acyl-CoA N-acyltransferases (Nat)"/>
    <property type="match status" value="1"/>
</dbReference>
<dbReference type="EMBL" id="JAPTGC010000002">
    <property type="protein sequence ID" value="MCZ0861955.1"/>
    <property type="molecule type" value="Genomic_DNA"/>
</dbReference>
<evidence type="ECO:0000313" key="4">
    <source>
        <dbReference type="EMBL" id="MCZ0861955.1"/>
    </source>
</evidence>
<dbReference type="InterPro" id="IPR000182">
    <property type="entry name" value="GNAT_dom"/>
</dbReference>
<dbReference type="RefSeq" id="WP_268922152.1">
    <property type="nucleotide sequence ID" value="NZ_JAPTGC010000002.1"/>
</dbReference>
<dbReference type="InterPro" id="IPR016181">
    <property type="entry name" value="Acyl_CoA_acyltransferase"/>
</dbReference>
<dbReference type="PROSITE" id="PS51186">
    <property type="entry name" value="GNAT"/>
    <property type="match status" value="1"/>
</dbReference>
<feature type="domain" description="N-acetyltransferase" evidence="3">
    <location>
        <begin position="4"/>
        <end position="150"/>
    </location>
</feature>
<dbReference type="PANTHER" id="PTHR43072">
    <property type="entry name" value="N-ACETYLTRANSFERASE"/>
    <property type="match status" value="1"/>
</dbReference>
<dbReference type="Proteomes" id="UP001141336">
    <property type="component" value="Unassembled WGS sequence"/>
</dbReference>
<organism evidence="4 5">
    <name type="scientific">Methanocorpusculum vombati</name>
    <dbReference type="NCBI Taxonomy" id="3002864"/>
    <lineage>
        <taxon>Archaea</taxon>
        <taxon>Methanobacteriati</taxon>
        <taxon>Methanobacteriota</taxon>
        <taxon>Stenosarchaea group</taxon>
        <taxon>Methanomicrobia</taxon>
        <taxon>Methanomicrobiales</taxon>
        <taxon>Methanocorpusculaceae</taxon>
        <taxon>Methanocorpusculum</taxon>
    </lineage>
</organism>